<dbReference type="EMBL" id="CP011409">
    <property type="protein sequence ID" value="AKZ63822.1"/>
    <property type="molecule type" value="Genomic_DNA"/>
</dbReference>
<evidence type="ECO:0000256" key="1">
    <source>
        <dbReference type="ARBA" id="ARBA00023015"/>
    </source>
</evidence>
<keyword evidence="3" id="KW-0804">Transcription</keyword>
<evidence type="ECO:0000259" key="4">
    <source>
        <dbReference type="Pfam" id="PF00717"/>
    </source>
</evidence>
<dbReference type="PANTHER" id="PTHR40661">
    <property type="match status" value="1"/>
</dbReference>
<name>A0ABN4HYW7_9BURK</name>
<dbReference type="InterPro" id="IPR015927">
    <property type="entry name" value="Peptidase_S24_S26A/B/C"/>
</dbReference>
<protein>
    <submittedName>
        <fullName evidence="5">Transcriptional regulator</fullName>
    </submittedName>
</protein>
<dbReference type="Pfam" id="PF00717">
    <property type="entry name" value="Peptidase_S24"/>
    <property type="match status" value="1"/>
</dbReference>
<keyword evidence="6" id="KW-1185">Reference proteome</keyword>
<dbReference type="PANTHER" id="PTHR40661:SF1">
    <property type="entry name" value="HTH CRO_C1-TYPE DOMAIN-CONTAINING PROTEIN"/>
    <property type="match status" value="1"/>
</dbReference>
<keyword evidence="2" id="KW-0238">DNA-binding</keyword>
<sequence>MNMHEHRRKRLLALIADRYDGDRQQVCDATGMSESRLAQLLSSSYRHGQGFGEKAARALEERLRLGPLYFDQFAVGEMATPYDVLRTPKTDADDAVTVRQVLLELTAGSAQTSLHEIAPTLCSWKFPKSWFSTHGLHADKLFAVAVTGAGMAPRLHEGDVVVVNAGDTALQDGAVYLINYRGEAIIKRLALDLGRWFMTSDNNAGKHYPRLEFDHPDCVLLGRVIVLASERI</sequence>
<reference evidence="6" key="1">
    <citation type="journal article" date="2015" name="Genome Announc.">
        <title>Complete Genome Sequence of Herbaspirillum hiltneri N3 (DSM 17495), Isolated from Surface-Sterilized Wheat Roots.</title>
        <authorList>
            <person name="Guizelini D."/>
            <person name="Saizaki P.M."/>
            <person name="Coimbra N.A."/>
            <person name="Weiss V.A."/>
            <person name="Faoro H."/>
            <person name="Sfeir M.Z."/>
            <person name="Baura V.A."/>
            <person name="Monteiro R.A."/>
            <person name="Chubatsu L.S."/>
            <person name="Souza E.M."/>
            <person name="Cruz L.M."/>
            <person name="Pedrosa F.O."/>
            <person name="Raittz R.T."/>
            <person name="Marchaukoski J.N."/>
            <person name="Steffens M.B."/>
        </authorList>
    </citation>
    <scope>NUCLEOTIDE SEQUENCE [LARGE SCALE GENOMIC DNA]</scope>
    <source>
        <strain evidence="6">N3</strain>
    </source>
</reference>
<dbReference type="InterPro" id="IPR039418">
    <property type="entry name" value="LexA-like"/>
</dbReference>
<feature type="domain" description="Peptidase S24/S26A/S26B/S26C" evidence="4">
    <location>
        <begin position="104"/>
        <end position="225"/>
    </location>
</feature>
<dbReference type="InterPro" id="IPR036286">
    <property type="entry name" value="LexA/Signal_pep-like_sf"/>
</dbReference>
<accession>A0ABN4HYW7</accession>
<evidence type="ECO:0000313" key="5">
    <source>
        <dbReference type="EMBL" id="AKZ63822.1"/>
    </source>
</evidence>
<evidence type="ECO:0000313" key="6">
    <source>
        <dbReference type="Proteomes" id="UP000063429"/>
    </source>
</evidence>
<dbReference type="Gene3D" id="2.10.109.10">
    <property type="entry name" value="Umud Fragment, subunit A"/>
    <property type="match status" value="1"/>
</dbReference>
<evidence type="ECO:0000256" key="3">
    <source>
        <dbReference type="ARBA" id="ARBA00023163"/>
    </source>
</evidence>
<evidence type="ECO:0000256" key="2">
    <source>
        <dbReference type="ARBA" id="ARBA00023125"/>
    </source>
</evidence>
<proteinExistence type="predicted"/>
<dbReference type="SUPFAM" id="SSF51306">
    <property type="entry name" value="LexA/Signal peptidase"/>
    <property type="match status" value="1"/>
</dbReference>
<organism evidence="5 6">
    <name type="scientific">Herbaspirillum hiltneri N3</name>
    <dbReference type="NCBI Taxonomy" id="1262470"/>
    <lineage>
        <taxon>Bacteria</taxon>
        <taxon>Pseudomonadati</taxon>
        <taxon>Pseudomonadota</taxon>
        <taxon>Betaproteobacteria</taxon>
        <taxon>Burkholderiales</taxon>
        <taxon>Oxalobacteraceae</taxon>
        <taxon>Herbaspirillum</taxon>
    </lineage>
</organism>
<dbReference type="CDD" id="cd06529">
    <property type="entry name" value="S24_LexA-like"/>
    <property type="match status" value="1"/>
</dbReference>
<dbReference type="Proteomes" id="UP000063429">
    <property type="component" value="Chromosome"/>
</dbReference>
<gene>
    <name evidence="5" type="ORF">F506_15145</name>
</gene>
<keyword evidence="1" id="KW-0805">Transcription regulation</keyword>